<dbReference type="Gene3D" id="1.10.490.20">
    <property type="entry name" value="Phycocyanins"/>
    <property type="match status" value="1"/>
</dbReference>
<evidence type="ECO:0000313" key="14">
    <source>
        <dbReference type="Proteomes" id="UP000030392"/>
    </source>
</evidence>
<keyword evidence="4" id="KW-0602">Photosynthesis</keyword>
<dbReference type="RefSeq" id="WP_036906268.1">
    <property type="nucleotide sequence ID" value="NZ_CP138967.1"/>
</dbReference>
<keyword evidence="10" id="KW-0472">Membrane</keyword>
<evidence type="ECO:0000313" key="13">
    <source>
        <dbReference type="EMBL" id="KGG20327.1"/>
    </source>
</evidence>
<evidence type="ECO:0000256" key="12">
    <source>
        <dbReference type="PIRSR" id="PIRSR000081-1"/>
    </source>
</evidence>
<protein>
    <submittedName>
        <fullName evidence="13">Phycoerythrin alpha chain</fullName>
    </submittedName>
</protein>
<evidence type="ECO:0000256" key="5">
    <source>
        <dbReference type="ARBA" id="ARBA00022549"/>
    </source>
</evidence>
<evidence type="ECO:0000256" key="3">
    <source>
        <dbReference type="ARBA" id="ARBA00022448"/>
    </source>
</evidence>
<keyword evidence="7" id="KW-0249">Electron transport</keyword>
<dbReference type="InterPro" id="IPR009050">
    <property type="entry name" value="Globin-like_sf"/>
</dbReference>
<reference evidence="14" key="1">
    <citation type="journal article" date="2014" name="Sci. Data">
        <title>Genomes of diverse isolates of the marine cyanobacterium Prochlorococcus.</title>
        <authorList>
            <person name="Biller S."/>
            <person name="Berube P."/>
            <person name="Thompson J."/>
            <person name="Kelly L."/>
            <person name="Roggensack S."/>
            <person name="Awad L."/>
            <person name="Roache-Johnson K."/>
            <person name="Ding H."/>
            <person name="Giovannoni S.J."/>
            <person name="Moore L.R."/>
            <person name="Chisholm S.W."/>
        </authorList>
    </citation>
    <scope>NUCLEOTIDE SEQUENCE [LARGE SCALE GENOMIC DNA]</scope>
    <source>
        <strain evidence="14">PAC1</strain>
    </source>
</reference>
<evidence type="ECO:0000256" key="7">
    <source>
        <dbReference type="ARBA" id="ARBA00022982"/>
    </source>
</evidence>
<proteinExistence type="inferred from homology"/>
<dbReference type="SUPFAM" id="SSF46458">
    <property type="entry name" value="Globin-like"/>
    <property type="match status" value="1"/>
</dbReference>
<feature type="binding site" evidence="12">
    <location>
        <position position="73"/>
    </location>
    <ligand>
        <name>(2R,3E)-phycocyanobilin</name>
        <dbReference type="ChEBI" id="CHEBI:85275"/>
        <label>1</label>
    </ligand>
</feature>
<keyword evidence="11" id="KW-0089">Bile pigment</keyword>
<accession>A0A0A2C462</accession>
<comment type="subcellular location">
    <subcellularLocation>
        <location evidence="1">Cellular thylakoid membrane</location>
        <topology evidence="1">Peripheral membrane protein</topology>
        <orientation evidence="1">Cytoplasmic side</orientation>
    </subcellularLocation>
</comment>
<dbReference type="InterPro" id="IPR038719">
    <property type="entry name" value="Phycobilisome_asu/bsu_sf"/>
</dbReference>
<dbReference type="GO" id="GO:0015979">
    <property type="term" value="P:photosynthesis"/>
    <property type="evidence" value="ECO:0007669"/>
    <property type="project" value="UniProtKB-KW"/>
</dbReference>
<dbReference type="AlphaFoldDB" id="A0A0A2C462"/>
<dbReference type="Pfam" id="PF00502">
    <property type="entry name" value="Phycobilisome"/>
    <property type="match status" value="1"/>
</dbReference>
<evidence type="ECO:0000256" key="9">
    <source>
        <dbReference type="ARBA" id="ARBA00023078"/>
    </source>
</evidence>
<gene>
    <name evidence="13" type="ORF">EV03_1289</name>
</gene>
<comment type="similarity">
    <text evidence="2">Belongs to the phycobiliprotein family.</text>
</comment>
<evidence type="ECO:0000256" key="2">
    <source>
        <dbReference type="ARBA" id="ARBA00008182"/>
    </source>
</evidence>
<evidence type="ECO:0000256" key="8">
    <source>
        <dbReference type="ARBA" id="ARBA00022991"/>
    </source>
</evidence>
<dbReference type="PIRSF" id="PIRSF000081">
    <property type="entry name" value="Phycocyanin"/>
    <property type="match status" value="1"/>
</dbReference>
<comment type="caution">
    <text evidence="13">The sequence shown here is derived from an EMBL/GenBank/DDBJ whole genome shotgun (WGS) entry which is preliminary data.</text>
</comment>
<dbReference type="EMBL" id="JNAX01000012">
    <property type="protein sequence ID" value="KGG20327.1"/>
    <property type="molecule type" value="Genomic_DNA"/>
</dbReference>
<evidence type="ECO:0000256" key="11">
    <source>
        <dbReference type="ARBA" id="ARBA00023307"/>
    </source>
</evidence>
<evidence type="ECO:0000256" key="1">
    <source>
        <dbReference type="ARBA" id="ARBA00004445"/>
    </source>
</evidence>
<dbReference type="GO" id="GO:0031676">
    <property type="term" value="C:plasma membrane-derived thylakoid membrane"/>
    <property type="evidence" value="ECO:0007669"/>
    <property type="project" value="UniProtKB-SubCell"/>
</dbReference>
<evidence type="ECO:0000256" key="6">
    <source>
        <dbReference type="ARBA" id="ARBA00022738"/>
    </source>
</evidence>
<keyword evidence="3" id="KW-0813">Transport</keyword>
<dbReference type="InterPro" id="IPR012128">
    <property type="entry name" value="Phycobilisome_asu/bsu"/>
</dbReference>
<evidence type="ECO:0000256" key="10">
    <source>
        <dbReference type="ARBA" id="ARBA00023136"/>
    </source>
</evidence>
<keyword evidence="5" id="KW-0042">Antenna complex</keyword>
<dbReference type="Proteomes" id="UP000030392">
    <property type="component" value="Unassembled WGS sequence"/>
</dbReference>
<dbReference type="GO" id="GO:0030089">
    <property type="term" value="C:phycobilisome"/>
    <property type="evidence" value="ECO:0007669"/>
    <property type="project" value="UniProtKB-KW"/>
</dbReference>
<evidence type="ECO:0000256" key="4">
    <source>
        <dbReference type="ARBA" id="ARBA00022531"/>
    </source>
</evidence>
<keyword evidence="8" id="KW-0157">Chromophore</keyword>
<keyword evidence="9" id="KW-0793">Thylakoid</keyword>
<dbReference type="PANTHER" id="PTHR34011:SF4">
    <property type="entry name" value="C-PHYCOCYANIN ALPHA SUBUNIT"/>
    <property type="match status" value="1"/>
</dbReference>
<dbReference type="PANTHER" id="PTHR34011">
    <property type="entry name" value="PHYCOBILISOME 32.1 KDA LINKER POLYPEPTIDE, PHYCOCYANIN-ASSOCIATED, ROD 2-RELATED"/>
    <property type="match status" value="1"/>
</dbReference>
<organism evidence="13 14">
    <name type="scientific">Prochlorococcus marinus str. PAC1</name>
    <dbReference type="NCBI Taxonomy" id="59924"/>
    <lineage>
        <taxon>Bacteria</taxon>
        <taxon>Bacillati</taxon>
        <taxon>Cyanobacteriota</taxon>
        <taxon>Cyanophyceae</taxon>
        <taxon>Synechococcales</taxon>
        <taxon>Prochlorococcaceae</taxon>
        <taxon>Prochlorococcus</taxon>
    </lineage>
</organism>
<sequence length="155" mass="17146">MKSAVTTVVSAADAAGRFPSMSDFESVKGSFDRAKARLEAAEKLASCLDKFTNLAVDAVYKNGSYEQANKDKCVRDIHHYLRLINYCLVTGGTGPLDEWGISGMREIIRIQLLPTAAYIEAFIFIRDEIKINDVMGQQAETEFKGLLDYLINALA</sequence>
<name>A0A0A2C462_PROMR</name>
<keyword evidence="6" id="KW-0605">Phycobilisome</keyword>